<protein>
    <submittedName>
        <fullName evidence="1">Uncharacterized protein</fullName>
    </submittedName>
</protein>
<gene>
    <name evidence="1" type="ORF">GS8_1018</name>
</gene>
<accession>A0ABQ7HGV0</accession>
<sequence>MFSTPANDQTKAFLFVLQRGMLHFPMKGKKSSLFSSIDVRLIGE</sequence>
<comment type="caution">
    <text evidence="1">The sequence shown here is derived from an EMBL/GenBank/DDBJ whole genome shotgun (WGS) entry which is preliminary data.</text>
</comment>
<dbReference type="EMBL" id="LUCS01000018">
    <property type="protein sequence ID" value="KAF6511442.1"/>
    <property type="molecule type" value="Genomic_DNA"/>
</dbReference>
<evidence type="ECO:0000313" key="1">
    <source>
        <dbReference type="EMBL" id="KAF6511442.1"/>
    </source>
</evidence>
<dbReference type="Proteomes" id="UP000773850">
    <property type="component" value="Unassembled WGS sequence"/>
</dbReference>
<evidence type="ECO:0000313" key="2">
    <source>
        <dbReference type="Proteomes" id="UP000773850"/>
    </source>
</evidence>
<name>A0ABQ7HGV0_GEOSE</name>
<proteinExistence type="predicted"/>
<organism evidence="1 2">
    <name type="scientific">Geobacillus stearothermophilus</name>
    <name type="common">Bacillus stearothermophilus</name>
    <dbReference type="NCBI Taxonomy" id="1422"/>
    <lineage>
        <taxon>Bacteria</taxon>
        <taxon>Bacillati</taxon>
        <taxon>Bacillota</taxon>
        <taxon>Bacilli</taxon>
        <taxon>Bacillales</taxon>
        <taxon>Anoxybacillaceae</taxon>
        <taxon>Geobacillus</taxon>
    </lineage>
</organism>
<reference evidence="1 2" key="1">
    <citation type="submission" date="2016-03" db="EMBL/GenBank/DDBJ databases">
        <title>Spore heat resistance.</title>
        <authorList>
            <person name="Boekhorst J."/>
            <person name="Berendsen E.M."/>
            <person name="Wells-Bennik M.H."/>
            <person name="Kuipers O.P."/>
        </authorList>
    </citation>
    <scope>NUCLEOTIDE SEQUENCE [LARGE SCALE GENOMIC DNA]</scope>
    <source>
        <strain evidence="1 2">GS8</strain>
    </source>
</reference>
<keyword evidence="2" id="KW-1185">Reference proteome</keyword>